<dbReference type="EMBL" id="JAULSN010000008">
    <property type="protein sequence ID" value="KAK3365968.1"/>
    <property type="molecule type" value="Genomic_DNA"/>
</dbReference>
<name>A0AAE0N0S6_9PEZI</name>
<feature type="compositionally biased region" description="Low complexity" evidence="1">
    <location>
        <begin position="239"/>
        <end position="248"/>
    </location>
</feature>
<evidence type="ECO:0000256" key="2">
    <source>
        <dbReference type="SAM" id="Phobius"/>
    </source>
</evidence>
<organism evidence="3 4">
    <name type="scientific">Lasiosphaeria ovina</name>
    <dbReference type="NCBI Taxonomy" id="92902"/>
    <lineage>
        <taxon>Eukaryota</taxon>
        <taxon>Fungi</taxon>
        <taxon>Dikarya</taxon>
        <taxon>Ascomycota</taxon>
        <taxon>Pezizomycotina</taxon>
        <taxon>Sordariomycetes</taxon>
        <taxon>Sordariomycetidae</taxon>
        <taxon>Sordariales</taxon>
        <taxon>Lasiosphaeriaceae</taxon>
        <taxon>Lasiosphaeria</taxon>
    </lineage>
</organism>
<protein>
    <submittedName>
        <fullName evidence="3">Uncharacterized protein</fullName>
    </submittedName>
</protein>
<dbReference type="AlphaFoldDB" id="A0AAE0N0S6"/>
<evidence type="ECO:0000313" key="3">
    <source>
        <dbReference type="EMBL" id="KAK3365968.1"/>
    </source>
</evidence>
<feature type="compositionally biased region" description="Polar residues" evidence="1">
    <location>
        <begin position="193"/>
        <end position="214"/>
    </location>
</feature>
<proteinExistence type="predicted"/>
<reference evidence="3" key="2">
    <citation type="submission" date="2023-06" db="EMBL/GenBank/DDBJ databases">
        <authorList>
            <consortium name="Lawrence Berkeley National Laboratory"/>
            <person name="Haridas S."/>
            <person name="Hensen N."/>
            <person name="Bonometti L."/>
            <person name="Westerberg I."/>
            <person name="Brannstrom I.O."/>
            <person name="Guillou S."/>
            <person name="Cros-Aarteil S."/>
            <person name="Calhoun S."/>
            <person name="Kuo A."/>
            <person name="Mondo S."/>
            <person name="Pangilinan J."/>
            <person name="Riley R."/>
            <person name="Labutti K."/>
            <person name="Andreopoulos B."/>
            <person name="Lipzen A."/>
            <person name="Chen C."/>
            <person name="Yanf M."/>
            <person name="Daum C."/>
            <person name="Ng V."/>
            <person name="Clum A."/>
            <person name="Steindorff A."/>
            <person name="Ohm R."/>
            <person name="Martin F."/>
            <person name="Silar P."/>
            <person name="Natvig D."/>
            <person name="Lalanne C."/>
            <person name="Gautier V."/>
            <person name="Ament-Velasquez S.L."/>
            <person name="Kruys A."/>
            <person name="Hutchinson M.I."/>
            <person name="Powell A.J."/>
            <person name="Barry K."/>
            <person name="Miller A.N."/>
            <person name="Grigoriev I.V."/>
            <person name="Debuchy R."/>
            <person name="Gladieux P."/>
            <person name="Thoren M.H."/>
            <person name="Johannesson H."/>
        </authorList>
    </citation>
    <scope>NUCLEOTIDE SEQUENCE</scope>
    <source>
        <strain evidence="3">CBS 958.72</strain>
    </source>
</reference>
<accession>A0AAE0N0S6</accession>
<keyword evidence="2" id="KW-0812">Transmembrane</keyword>
<keyword evidence="2" id="KW-0472">Membrane</keyword>
<reference evidence="3" key="1">
    <citation type="journal article" date="2023" name="Mol. Phylogenet. Evol.">
        <title>Genome-scale phylogeny and comparative genomics of the fungal order Sordariales.</title>
        <authorList>
            <person name="Hensen N."/>
            <person name="Bonometti L."/>
            <person name="Westerberg I."/>
            <person name="Brannstrom I.O."/>
            <person name="Guillou S."/>
            <person name="Cros-Aarteil S."/>
            <person name="Calhoun S."/>
            <person name="Haridas S."/>
            <person name="Kuo A."/>
            <person name="Mondo S."/>
            <person name="Pangilinan J."/>
            <person name="Riley R."/>
            <person name="LaButti K."/>
            <person name="Andreopoulos B."/>
            <person name="Lipzen A."/>
            <person name="Chen C."/>
            <person name="Yan M."/>
            <person name="Daum C."/>
            <person name="Ng V."/>
            <person name="Clum A."/>
            <person name="Steindorff A."/>
            <person name="Ohm R.A."/>
            <person name="Martin F."/>
            <person name="Silar P."/>
            <person name="Natvig D.O."/>
            <person name="Lalanne C."/>
            <person name="Gautier V."/>
            <person name="Ament-Velasquez S.L."/>
            <person name="Kruys A."/>
            <person name="Hutchinson M.I."/>
            <person name="Powell A.J."/>
            <person name="Barry K."/>
            <person name="Miller A.N."/>
            <person name="Grigoriev I.V."/>
            <person name="Debuchy R."/>
            <person name="Gladieux P."/>
            <person name="Hiltunen Thoren M."/>
            <person name="Johannesson H."/>
        </authorList>
    </citation>
    <scope>NUCLEOTIDE SEQUENCE</scope>
    <source>
        <strain evidence="3">CBS 958.72</strain>
    </source>
</reference>
<feature type="compositionally biased region" description="Polar residues" evidence="1">
    <location>
        <begin position="224"/>
        <end position="238"/>
    </location>
</feature>
<evidence type="ECO:0000256" key="1">
    <source>
        <dbReference type="SAM" id="MobiDB-lite"/>
    </source>
</evidence>
<keyword evidence="4" id="KW-1185">Reference proteome</keyword>
<dbReference type="Proteomes" id="UP001287356">
    <property type="component" value="Unassembled WGS sequence"/>
</dbReference>
<sequence length="337" mass="34247">MGGDFDDARYTTSSFLSCIPATVTWEPWTKSYCVTYHAACKTREWMATYTVHEVGTGDPARWTQPTPPPNFVVTTVRCDVCDQKTQTITVPNALGTARVRIEGDGVTAAVPGGRYMDAPGYSDARLGSAGDGSGNGGHGEDGGDSPSGDSQGLGFGDRFGYEDHGEYDAMAEPNGGVFPGQSAAVASEHEGAFSSSDGTTSHQLSSTAEGQANGASAARPQANGAAQSQPNTAAEHNLSSSSSFIPSSGSGGSNYDPNSPKNDNKGGPGSDSAGDNKNPASGGGQKTAPGSRPGTPSATDTAKQPVVTAGASRALKLKMGFIMFMGFGVVAANLVLA</sequence>
<feature type="transmembrane region" description="Helical" evidence="2">
    <location>
        <begin position="319"/>
        <end position="336"/>
    </location>
</feature>
<feature type="region of interest" description="Disordered" evidence="1">
    <location>
        <begin position="121"/>
        <end position="307"/>
    </location>
</feature>
<comment type="caution">
    <text evidence="3">The sequence shown here is derived from an EMBL/GenBank/DDBJ whole genome shotgun (WGS) entry which is preliminary data.</text>
</comment>
<keyword evidence="2" id="KW-1133">Transmembrane helix</keyword>
<evidence type="ECO:0000313" key="4">
    <source>
        <dbReference type="Proteomes" id="UP001287356"/>
    </source>
</evidence>
<gene>
    <name evidence="3" type="ORF">B0T24DRAFT_597716</name>
</gene>